<organism evidence="1 2">
    <name type="scientific">Neobacillus ginsengisoli</name>
    <dbReference type="NCBI Taxonomy" id="904295"/>
    <lineage>
        <taxon>Bacteria</taxon>
        <taxon>Bacillati</taxon>
        <taxon>Bacillota</taxon>
        <taxon>Bacilli</taxon>
        <taxon>Bacillales</taxon>
        <taxon>Bacillaceae</taxon>
        <taxon>Neobacillus</taxon>
    </lineage>
</organism>
<reference evidence="1 2" key="1">
    <citation type="submission" date="2023-07" db="EMBL/GenBank/DDBJ databases">
        <title>Genomic Encyclopedia of Type Strains, Phase IV (KMG-IV): sequencing the most valuable type-strain genomes for metagenomic binning, comparative biology and taxonomic classification.</title>
        <authorList>
            <person name="Goeker M."/>
        </authorList>
    </citation>
    <scope>NUCLEOTIDE SEQUENCE [LARGE SCALE GENOMIC DNA]</scope>
    <source>
        <strain evidence="1 2">DSM 27594</strain>
    </source>
</reference>
<protein>
    <submittedName>
        <fullName evidence="1">Uncharacterized protein</fullName>
    </submittedName>
</protein>
<proteinExistence type="predicted"/>
<dbReference type="EMBL" id="JAUSTW010000005">
    <property type="protein sequence ID" value="MDQ0200015.1"/>
    <property type="molecule type" value="Genomic_DNA"/>
</dbReference>
<evidence type="ECO:0000313" key="2">
    <source>
        <dbReference type="Proteomes" id="UP001224122"/>
    </source>
</evidence>
<gene>
    <name evidence="1" type="ORF">J2S10_003198</name>
</gene>
<dbReference type="Proteomes" id="UP001224122">
    <property type="component" value="Unassembled WGS sequence"/>
</dbReference>
<comment type="caution">
    <text evidence="1">The sequence shown here is derived from an EMBL/GenBank/DDBJ whole genome shotgun (WGS) entry which is preliminary data.</text>
</comment>
<name>A0ABT9XWR5_9BACI</name>
<accession>A0ABT9XWR5</accession>
<sequence>MTNHLAGVASWSRFFGDQTAWTALDMNTDTTVTKK</sequence>
<evidence type="ECO:0000313" key="1">
    <source>
        <dbReference type="EMBL" id="MDQ0200015.1"/>
    </source>
</evidence>
<keyword evidence="2" id="KW-1185">Reference proteome</keyword>